<accession>A0A2T2NE28</accession>
<dbReference type="EMBL" id="KZ678139">
    <property type="protein sequence ID" value="PSN63630.1"/>
    <property type="molecule type" value="Genomic_DNA"/>
</dbReference>
<gene>
    <name evidence="2" type="ORF">BS50DRAFT_85438</name>
</gene>
<evidence type="ECO:0000313" key="2">
    <source>
        <dbReference type="EMBL" id="PSN63630.1"/>
    </source>
</evidence>
<protein>
    <recommendedName>
        <fullName evidence="1">DUF6546 domain-containing protein</fullName>
    </recommendedName>
</protein>
<evidence type="ECO:0000313" key="3">
    <source>
        <dbReference type="Proteomes" id="UP000240883"/>
    </source>
</evidence>
<dbReference type="Proteomes" id="UP000240883">
    <property type="component" value="Unassembled WGS sequence"/>
</dbReference>
<sequence>MPKLQILELWNGEKDHAALFKYKINKDRRQAKIVWRANWHFELEGLVVEEWQDVAYANDVGHLEIENELLTPSQIRFHGEAILILELEIEVACPVSIQQIHREHVERECQWFQSGDM</sequence>
<name>A0A2T2NE28_CORCC</name>
<dbReference type="Pfam" id="PF20183">
    <property type="entry name" value="DUF6546"/>
    <property type="match status" value="1"/>
</dbReference>
<proteinExistence type="predicted"/>
<organism evidence="2 3">
    <name type="scientific">Corynespora cassiicola Philippines</name>
    <dbReference type="NCBI Taxonomy" id="1448308"/>
    <lineage>
        <taxon>Eukaryota</taxon>
        <taxon>Fungi</taxon>
        <taxon>Dikarya</taxon>
        <taxon>Ascomycota</taxon>
        <taxon>Pezizomycotina</taxon>
        <taxon>Dothideomycetes</taxon>
        <taxon>Pleosporomycetidae</taxon>
        <taxon>Pleosporales</taxon>
        <taxon>Corynesporascaceae</taxon>
        <taxon>Corynespora</taxon>
    </lineage>
</organism>
<dbReference type="AlphaFoldDB" id="A0A2T2NE28"/>
<dbReference type="InterPro" id="IPR046676">
    <property type="entry name" value="DUF6546"/>
</dbReference>
<dbReference type="OrthoDB" id="3728558at2759"/>
<feature type="domain" description="DUF6546" evidence="1">
    <location>
        <begin position="1"/>
        <end position="91"/>
    </location>
</feature>
<keyword evidence="3" id="KW-1185">Reference proteome</keyword>
<reference evidence="2 3" key="1">
    <citation type="journal article" date="2018" name="Front. Microbiol.">
        <title>Genome-Wide Analysis of Corynespora cassiicola Leaf Fall Disease Putative Effectors.</title>
        <authorList>
            <person name="Lopez D."/>
            <person name="Ribeiro S."/>
            <person name="Label P."/>
            <person name="Fumanal B."/>
            <person name="Venisse J.S."/>
            <person name="Kohler A."/>
            <person name="de Oliveira R.R."/>
            <person name="Labutti K."/>
            <person name="Lipzen A."/>
            <person name="Lail K."/>
            <person name="Bauer D."/>
            <person name="Ohm R.A."/>
            <person name="Barry K.W."/>
            <person name="Spatafora J."/>
            <person name="Grigoriev I.V."/>
            <person name="Martin F.M."/>
            <person name="Pujade-Renaud V."/>
        </authorList>
    </citation>
    <scope>NUCLEOTIDE SEQUENCE [LARGE SCALE GENOMIC DNA]</scope>
    <source>
        <strain evidence="2 3">Philippines</strain>
    </source>
</reference>
<evidence type="ECO:0000259" key="1">
    <source>
        <dbReference type="Pfam" id="PF20183"/>
    </source>
</evidence>